<name>A0A8J6J9G3_9FIRM</name>
<dbReference type="Proteomes" id="UP000607645">
    <property type="component" value="Unassembled WGS sequence"/>
</dbReference>
<comment type="caution">
    <text evidence="1">The sequence shown here is derived from an EMBL/GenBank/DDBJ whole genome shotgun (WGS) entry which is preliminary data.</text>
</comment>
<dbReference type="RefSeq" id="WP_186918490.1">
    <property type="nucleotide sequence ID" value="NZ_JACOPQ010000002.1"/>
</dbReference>
<dbReference type="AlphaFoldDB" id="A0A8J6J9G3"/>
<sequence>MYEELIQRAKALDEKATPGPWMWDMRTAHHTCQLVTAHSGQYYVMQFSRWGMQDACPEFQRFKRYSGPVTERGGLGMVRADKMAKSYPGKEHHKGFDDYIDHPDAVFIAASRALVTELIEAVTALQSENGSKDKEIERLKKTVSALVSDRARAWAERDAAVEDIRFAVVRDDWCVLCAHYCIDGKPAYRPGEGYLEFCMDCGNGCRHFEWRGAQGGVNMGVTIECKKTGRSIDLGCGGFNNLRNKVAELVGNPFAEHYLLLSEPSVMFMMGEARKAYFEKYDQETEKLVTEKKVHIKIADFLYQCDCGGKIRYGACKEILKVIGDYDDNILYGYCGRADCAKFSDFKAILKDCVANKSDMVWS</sequence>
<protein>
    <submittedName>
        <fullName evidence="1">Uncharacterized protein</fullName>
    </submittedName>
</protein>
<proteinExistence type="predicted"/>
<keyword evidence="2" id="KW-1185">Reference proteome</keyword>
<evidence type="ECO:0000313" key="2">
    <source>
        <dbReference type="Proteomes" id="UP000607645"/>
    </source>
</evidence>
<dbReference type="EMBL" id="JACOPQ010000002">
    <property type="protein sequence ID" value="MBC5736093.1"/>
    <property type="molecule type" value="Genomic_DNA"/>
</dbReference>
<reference evidence="1" key="1">
    <citation type="submission" date="2020-08" db="EMBL/GenBank/DDBJ databases">
        <title>Genome public.</title>
        <authorList>
            <person name="Liu C."/>
            <person name="Sun Q."/>
        </authorList>
    </citation>
    <scope>NUCLEOTIDE SEQUENCE</scope>
    <source>
        <strain evidence="1">NSJ-52</strain>
    </source>
</reference>
<gene>
    <name evidence="1" type="ORF">H8S62_03595</name>
</gene>
<organism evidence="1 2">
    <name type="scientific">Lawsonibacter faecis</name>
    <dbReference type="NCBI Taxonomy" id="2763052"/>
    <lineage>
        <taxon>Bacteria</taxon>
        <taxon>Bacillati</taxon>
        <taxon>Bacillota</taxon>
        <taxon>Clostridia</taxon>
        <taxon>Eubacteriales</taxon>
        <taxon>Oscillospiraceae</taxon>
        <taxon>Lawsonibacter</taxon>
    </lineage>
</organism>
<evidence type="ECO:0000313" key="1">
    <source>
        <dbReference type="EMBL" id="MBC5736093.1"/>
    </source>
</evidence>
<accession>A0A8J6J9G3</accession>